<dbReference type="SUPFAM" id="SSF51045">
    <property type="entry name" value="WW domain"/>
    <property type="match status" value="1"/>
</dbReference>
<name>A0A6C0HQ02_9ZZZZ</name>
<dbReference type="InterPro" id="IPR036020">
    <property type="entry name" value="WW_dom_sf"/>
</dbReference>
<dbReference type="SMART" id="SM00456">
    <property type="entry name" value="WW"/>
    <property type="match status" value="1"/>
</dbReference>
<proteinExistence type="predicted"/>
<organism evidence="4">
    <name type="scientific">viral metagenome</name>
    <dbReference type="NCBI Taxonomy" id="1070528"/>
    <lineage>
        <taxon>unclassified sequences</taxon>
        <taxon>metagenomes</taxon>
        <taxon>organismal metagenomes</taxon>
    </lineage>
</organism>
<dbReference type="CDD" id="cd00201">
    <property type="entry name" value="WW"/>
    <property type="match status" value="1"/>
</dbReference>
<dbReference type="PANTHER" id="PTHR17616:SF8">
    <property type="entry name" value="TRANSCRIPTIONAL COACTIVATOR YORKIE"/>
    <property type="match status" value="1"/>
</dbReference>
<dbReference type="GO" id="GO:0045944">
    <property type="term" value="P:positive regulation of transcription by RNA polymerase II"/>
    <property type="evidence" value="ECO:0007669"/>
    <property type="project" value="TreeGrafter"/>
</dbReference>
<dbReference type="Pfam" id="PF00397">
    <property type="entry name" value="WW"/>
    <property type="match status" value="1"/>
</dbReference>
<dbReference type="InterPro" id="IPR051583">
    <property type="entry name" value="YAP1"/>
</dbReference>
<reference evidence="4" key="1">
    <citation type="journal article" date="2020" name="Nature">
        <title>Giant virus diversity and host interactions through global metagenomics.</title>
        <authorList>
            <person name="Schulz F."/>
            <person name="Roux S."/>
            <person name="Paez-Espino D."/>
            <person name="Jungbluth S."/>
            <person name="Walsh D.A."/>
            <person name="Denef V.J."/>
            <person name="McMahon K.D."/>
            <person name="Konstantinidis K.T."/>
            <person name="Eloe-Fadrosh E.A."/>
            <person name="Kyrpides N.C."/>
            <person name="Woyke T."/>
        </authorList>
    </citation>
    <scope>NUCLEOTIDE SEQUENCE</scope>
    <source>
        <strain evidence="4">GVMAG-M-3300023184-161</strain>
    </source>
</reference>
<dbReference type="GO" id="GO:0003713">
    <property type="term" value="F:transcription coactivator activity"/>
    <property type="evidence" value="ECO:0007669"/>
    <property type="project" value="TreeGrafter"/>
</dbReference>
<dbReference type="InterPro" id="IPR001202">
    <property type="entry name" value="WW_dom"/>
</dbReference>
<dbReference type="PROSITE" id="PS50020">
    <property type="entry name" value="WW_DOMAIN_2"/>
    <property type="match status" value="1"/>
</dbReference>
<keyword evidence="2" id="KW-0963">Cytoplasm</keyword>
<dbReference type="InterPro" id="IPR016181">
    <property type="entry name" value="Acyl_CoA_acyltransferase"/>
</dbReference>
<dbReference type="GO" id="GO:0035329">
    <property type="term" value="P:hippo signaling"/>
    <property type="evidence" value="ECO:0007669"/>
    <property type="project" value="TreeGrafter"/>
</dbReference>
<accession>A0A6C0HQ02</accession>
<dbReference type="GO" id="GO:0005634">
    <property type="term" value="C:nucleus"/>
    <property type="evidence" value="ECO:0007669"/>
    <property type="project" value="TreeGrafter"/>
</dbReference>
<comment type="subcellular location">
    <subcellularLocation>
        <location evidence="1">Cytoplasm</location>
    </subcellularLocation>
</comment>
<sequence>MEIVEQIEQICNETGNGWLLEKDFTKIALSDLKLREYLDNDWKREDKTDKEMFEVYDRGQNFGRYTDKECVCSHENEDIYCYRCDWDFQRDKAIEKLDLKNPRRIVKLNILSLDTYNPDPEYPKSSLIIADKIDGEIPPGCEKRTTPEGRVYFVNHNTQTTTWEDPREIPGFILIRWSPRTSGIVNTIEMYSHEIVYTCVREKYRNRGVLKKMVDSIPKEWDAWIELDKSATSLNTIFEKCGFIYNKPIHDPNIRRLFYKK</sequence>
<dbReference type="SUPFAM" id="SSF55729">
    <property type="entry name" value="Acyl-CoA N-acyltransferases (Nat)"/>
    <property type="match status" value="1"/>
</dbReference>
<feature type="domain" description="WW" evidence="3">
    <location>
        <begin position="135"/>
        <end position="168"/>
    </location>
</feature>
<dbReference type="Gene3D" id="2.20.70.10">
    <property type="match status" value="1"/>
</dbReference>
<evidence type="ECO:0000256" key="1">
    <source>
        <dbReference type="ARBA" id="ARBA00004496"/>
    </source>
</evidence>
<dbReference type="EMBL" id="MN740000">
    <property type="protein sequence ID" value="QHT82427.1"/>
    <property type="molecule type" value="Genomic_DNA"/>
</dbReference>
<protein>
    <recommendedName>
        <fullName evidence="3">WW domain-containing protein</fullName>
    </recommendedName>
</protein>
<dbReference type="GO" id="GO:0005737">
    <property type="term" value="C:cytoplasm"/>
    <property type="evidence" value="ECO:0007669"/>
    <property type="project" value="UniProtKB-SubCell"/>
</dbReference>
<evidence type="ECO:0000259" key="3">
    <source>
        <dbReference type="PROSITE" id="PS50020"/>
    </source>
</evidence>
<dbReference type="PANTHER" id="PTHR17616">
    <property type="entry name" value="YES-ASSOCIATED PROTEIN YAP1 FAMILY MEMBER"/>
    <property type="match status" value="1"/>
</dbReference>
<dbReference type="AlphaFoldDB" id="A0A6C0HQ02"/>
<evidence type="ECO:0000313" key="4">
    <source>
        <dbReference type="EMBL" id="QHT82427.1"/>
    </source>
</evidence>
<evidence type="ECO:0000256" key="2">
    <source>
        <dbReference type="ARBA" id="ARBA00022490"/>
    </source>
</evidence>